<feature type="coiled-coil region" evidence="1">
    <location>
        <begin position="165"/>
        <end position="211"/>
    </location>
</feature>
<feature type="transmembrane region" description="Helical" evidence="3">
    <location>
        <begin position="52"/>
        <end position="73"/>
    </location>
</feature>
<dbReference type="AlphaFoldDB" id="A0A6C2U9H3"/>
<keyword evidence="5" id="KW-1185">Reference proteome</keyword>
<evidence type="ECO:0000313" key="4">
    <source>
        <dbReference type="EMBL" id="VGO16034.1"/>
    </source>
</evidence>
<organism evidence="4 5">
    <name type="scientific">Pontiella desulfatans</name>
    <dbReference type="NCBI Taxonomy" id="2750659"/>
    <lineage>
        <taxon>Bacteria</taxon>
        <taxon>Pseudomonadati</taxon>
        <taxon>Kiritimatiellota</taxon>
        <taxon>Kiritimatiellia</taxon>
        <taxon>Kiritimatiellales</taxon>
        <taxon>Pontiellaceae</taxon>
        <taxon>Pontiella</taxon>
    </lineage>
</organism>
<dbReference type="Proteomes" id="UP000366872">
    <property type="component" value="Unassembled WGS sequence"/>
</dbReference>
<evidence type="ECO:0000256" key="3">
    <source>
        <dbReference type="SAM" id="Phobius"/>
    </source>
</evidence>
<feature type="transmembrane region" description="Helical" evidence="3">
    <location>
        <begin position="26"/>
        <end position="46"/>
    </location>
</feature>
<name>A0A6C2U9H3_PONDE</name>
<keyword evidence="3" id="KW-1133">Transmembrane helix</keyword>
<dbReference type="EMBL" id="CAAHFG010000003">
    <property type="protein sequence ID" value="VGO16034.1"/>
    <property type="molecule type" value="Genomic_DNA"/>
</dbReference>
<keyword evidence="3" id="KW-0812">Transmembrane</keyword>
<keyword evidence="1" id="KW-0175">Coiled coil</keyword>
<evidence type="ECO:0000256" key="1">
    <source>
        <dbReference type="SAM" id="Coils"/>
    </source>
</evidence>
<evidence type="ECO:0000256" key="2">
    <source>
        <dbReference type="SAM" id="MobiDB-lite"/>
    </source>
</evidence>
<evidence type="ECO:0008006" key="6">
    <source>
        <dbReference type="Google" id="ProtNLM"/>
    </source>
</evidence>
<reference evidence="4 5" key="1">
    <citation type="submission" date="2019-04" db="EMBL/GenBank/DDBJ databases">
        <authorList>
            <person name="Van Vliet M D."/>
        </authorList>
    </citation>
    <scope>NUCLEOTIDE SEQUENCE [LARGE SCALE GENOMIC DNA]</scope>
    <source>
        <strain evidence="4 5">F1</strain>
    </source>
</reference>
<feature type="region of interest" description="Disordered" evidence="2">
    <location>
        <begin position="306"/>
        <end position="327"/>
    </location>
</feature>
<dbReference type="RefSeq" id="WP_136081591.1">
    <property type="nucleotide sequence ID" value="NZ_CAAHFG010000003.1"/>
</dbReference>
<sequence length="500" mass="55301">MDIKHRIKAFAEAGREQLNAGERMRAGLWALLAFGAVALVVELVFVLRGYRVARLILLLPLFLSMAVAFSTYLRFRFSSRRAVGHIDRFFDLKEGLVTADEHIREGRADEIHALQLEHTGRAIEPHDPVSLRPALPRRLLTLAVALVIASLGLLFVDDSLAVRQARAEEEAVLALSEELAEEVAEALEEMMDEADEEVAELLKDKELKELVEQFQADTDRRAVMRKLSEIDRRLAQKQGELDTRADENYLMALAENLRQSKETAALGNALSQRNYRKAASELEKMQLSDNPSAQERKTLEQLSARIGETEKSMSSNQSGARRDAKGMSEQINKMSQEQKKNGQCSSECKSCTNDSICKNCNSMNKLGARKDAQAALEKLRKQLQGCQSCMGQGKKPGGQGAGEGVDRSSRPPGYVSPAIGTPEHLSGQLGEGESEKQIEEAASGSGTASGIGADAAEVDYDRQVEAFVRREDIPEEMKHGVKTYFENIQKLENEQREGAK</sequence>
<protein>
    <recommendedName>
        <fullName evidence="6">Chromosome partition protein Smc</fullName>
    </recommendedName>
</protein>
<feature type="compositionally biased region" description="Gly residues" evidence="2">
    <location>
        <begin position="394"/>
        <end position="403"/>
    </location>
</feature>
<evidence type="ECO:0000313" key="5">
    <source>
        <dbReference type="Proteomes" id="UP000366872"/>
    </source>
</evidence>
<gene>
    <name evidence="4" type="ORF">PDESU_04624</name>
</gene>
<proteinExistence type="predicted"/>
<feature type="transmembrane region" description="Helical" evidence="3">
    <location>
        <begin position="139"/>
        <end position="156"/>
    </location>
</feature>
<keyword evidence="3" id="KW-0472">Membrane</keyword>
<accession>A0A6C2U9H3</accession>
<feature type="region of interest" description="Disordered" evidence="2">
    <location>
        <begin position="387"/>
        <end position="456"/>
    </location>
</feature>
<feature type="compositionally biased region" description="Low complexity" evidence="2">
    <location>
        <begin position="441"/>
        <end position="455"/>
    </location>
</feature>